<dbReference type="InterPro" id="IPR013083">
    <property type="entry name" value="Znf_RING/FYVE/PHD"/>
</dbReference>
<evidence type="ECO:0000256" key="4">
    <source>
        <dbReference type="PROSITE-ProRule" id="PRU00091"/>
    </source>
</evidence>
<evidence type="ECO:0000256" key="5">
    <source>
        <dbReference type="SAM" id="MobiDB-lite"/>
    </source>
</evidence>
<dbReference type="AlphaFoldDB" id="F0W6E1"/>
<reference evidence="7" key="2">
    <citation type="submission" date="2011-02" db="EMBL/GenBank/DDBJ databases">
        <authorList>
            <person name="MacLean D."/>
        </authorList>
    </citation>
    <scope>NUCLEOTIDE SEQUENCE</scope>
</reference>
<evidence type="ECO:0000256" key="2">
    <source>
        <dbReference type="ARBA" id="ARBA00022771"/>
    </source>
</evidence>
<dbReference type="InterPro" id="IPR000306">
    <property type="entry name" value="Znf_FYVE"/>
</dbReference>
<name>F0W6E1_9STRA</name>
<dbReference type="HOGENOM" id="CLU_045760_0_0_1"/>
<evidence type="ECO:0000313" key="7">
    <source>
        <dbReference type="EMBL" id="CCA16685.1"/>
    </source>
</evidence>
<dbReference type="InterPro" id="IPR052727">
    <property type="entry name" value="Rab4/Rab5_effector"/>
</dbReference>
<feature type="compositionally biased region" description="Basic and acidic residues" evidence="5">
    <location>
        <begin position="81"/>
        <end position="94"/>
    </location>
</feature>
<dbReference type="SUPFAM" id="SSF55961">
    <property type="entry name" value="Bet v1-like"/>
    <property type="match status" value="1"/>
</dbReference>
<proteinExistence type="predicted"/>
<dbReference type="InterPro" id="IPR011011">
    <property type="entry name" value="Znf_FYVE_PHD"/>
</dbReference>
<reference evidence="7" key="1">
    <citation type="journal article" date="2011" name="PLoS Biol.">
        <title>Gene gain and loss during evolution of obligate parasitism in the white rust pathogen of Arabidopsis thaliana.</title>
        <authorList>
            <person name="Kemen E."/>
            <person name="Gardiner A."/>
            <person name="Schultz-Larsen T."/>
            <person name="Kemen A.C."/>
            <person name="Balmuth A.L."/>
            <person name="Robert-Seilaniantz A."/>
            <person name="Bailey K."/>
            <person name="Holub E."/>
            <person name="Studholme D.J."/>
            <person name="Maclean D."/>
            <person name="Jones J.D."/>
        </authorList>
    </citation>
    <scope>NUCLEOTIDE SEQUENCE</scope>
</reference>
<keyword evidence="3" id="KW-0862">Zinc</keyword>
<evidence type="ECO:0000256" key="1">
    <source>
        <dbReference type="ARBA" id="ARBA00022723"/>
    </source>
</evidence>
<evidence type="ECO:0000256" key="3">
    <source>
        <dbReference type="ARBA" id="ARBA00022833"/>
    </source>
</evidence>
<dbReference type="Gene3D" id="3.30.530.20">
    <property type="match status" value="1"/>
</dbReference>
<dbReference type="PANTHER" id="PTHR13510">
    <property type="entry name" value="FYVE-FINGER-CONTAINING RAB5 EFFECTOR PROTEIN RABENOSYN-5-RELATED"/>
    <property type="match status" value="1"/>
</dbReference>
<dbReference type="CDD" id="cd00065">
    <property type="entry name" value="FYVE_like_SF"/>
    <property type="match status" value="1"/>
</dbReference>
<dbReference type="Pfam" id="PF01363">
    <property type="entry name" value="FYVE"/>
    <property type="match status" value="1"/>
</dbReference>
<feature type="region of interest" description="Disordered" evidence="5">
    <location>
        <begin position="76"/>
        <end position="98"/>
    </location>
</feature>
<protein>
    <submittedName>
        <fullName evidence="7">Uncharacterized protein AlNc14C24G2441</fullName>
    </submittedName>
</protein>
<gene>
    <name evidence="7" type="primary">AlNc14C24G2441</name>
    <name evidence="7" type="ORF">ALNC14_028280</name>
</gene>
<dbReference type="Gene3D" id="3.30.40.10">
    <property type="entry name" value="Zinc/RING finger domain, C3HC4 (zinc finger)"/>
    <property type="match status" value="1"/>
</dbReference>
<keyword evidence="2 4" id="KW-0863">Zinc-finger</keyword>
<dbReference type="GO" id="GO:0008270">
    <property type="term" value="F:zinc ion binding"/>
    <property type="evidence" value="ECO:0007669"/>
    <property type="project" value="UniProtKB-KW"/>
</dbReference>
<evidence type="ECO:0000259" key="6">
    <source>
        <dbReference type="PROSITE" id="PS50178"/>
    </source>
</evidence>
<dbReference type="PANTHER" id="PTHR13510:SF44">
    <property type="entry name" value="RABENOSYN-5"/>
    <property type="match status" value="1"/>
</dbReference>
<dbReference type="EMBL" id="FR824069">
    <property type="protein sequence ID" value="CCA16685.1"/>
    <property type="molecule type" value="Genomic_DNA"/>
</dbReference>
<sequence length="474" mass="53619">MQLQAEFRIQIGTSTLHRLEFSAVTGIAIMIPEAIAPPPETSSSKTRDVLNSEQPIPKMYRPMNNEYPTINTPVSAQVTRESAHGSKEGKEHNVSADLSTEQKQGCIQYIESRQSIANSFASRIIEPDTLVKKHIFSTNKLSRKARTFSARLEEHFYEGGGHNKSVNSNWELVKVRAGIEVYKSIRSRCEIRGVTYANASLENVMKLLAPGDSPKEFGNAQKILIGSKQYIDSNVITTCSDTQDHCHVGLKYLAIKNPFGMAPLDFVFLDYTTIKQSSHTGSRTAYRIVESIRVPDLRSSCDHVRASLRCEVYIVRETETEGLVQIIFASHLDPKTRYRSSKKSAWLNQVVVRLSNLRKFAEQASISSDFGAGHGIDTNHCTKQSKCSLCMSSFNFLRRRYHCQMCGTIICGRCSRRQSIFKESDCIRIRVCLSCIIRSRAKQVVPDKARHNQMPIFTPRRSREQNVTWIIKDE</sequence>
<dbReference type="InterPro" id="IPR017455">
    <property type="entry name" value="Znf_FYVE-rel"/>
</dbReference>
<dbReference type="InterPro" id="IPR023393">
    <property type="entry name" value="START-like_dom_sf"/>
</dbReference>
<keyword evidence="1" id="KW-0479">Metal-binding</keyword>
<accession>F0W6E1</accession>
<dbReference type="SMART" id="SM00064">
    <property type="entry name" value="FYVE"/>
    <property type="match status" value="1"/>
</dbReference>
<dbReference type="SUPFAM" id="SSF57903">
    <property type="entry name" value="FYVE/PHD zinc finger"/>
    <property type="match status" value="1"/>
</dbReference>
<feature type="domain" description="FYVE-type" evidence="6">
    <location>
        <begin position="385"/>
        <end position="440"/>
    </location>
</feature>
<dbReference type="PROSITE" id="PS50178">
    <property type="entry name" value="ZF_FYVE"/>
    <property type="match status" value="1"/>
</dbReference>
<organism evidence="7">
    <name type="scientific">Albugo laibachii Nc14</name>
    <dbReference type="NCBI Taxonomy" id="890382"/>
    <lineage>
        <taxon>Eukaryota</taxon>
        <taxon>Sar</taxon>
        <taxon>Stramenopiles</taxon>
        <taxon>Oomycota</taxon>
        <taxon>Peronosporomycetes</taxon>
        <taxon>Albuginales</taxon>
        <taxon>Albuginaceae</taxon>
        <taxon>Albugo</taxon>
    </lineage>
</organism>